<organism evidence="3 4">
    <name type="scientific">Ziziphus jujuba</name>
    <name type="common">Chinese jujube</name>
    <name type="synonym">Ziziphus sativa</name>
    <dbReference type="NCBI Taxonomy" id="326968"/>
    <lineage>
        <taxon>Eukaryota</taxon>
        <taxon>Viridiplantae</taxon>
        <taxon>Streptophyta</taxon>
        <taxon>Embryophyta</taxon>
        <taxon>Tracheophyta</taxon>
        <taxon>Spermatophyta</taxon>
        <taxon>Magnoliopsida</taxon>
        <taxon>eudicotyledons</taxon>
        <taxon>Gunneridae</taxon>
        <taxon>Pentapetalae</taxon>
        <taxon>rosids</taxon>
        <taxon>fabids</taxon>
        <taxon>Rosales</taxon>
        <taxon>Rhamnaceae</taxon>
        <taxon>Paliureae</taxon>
        <taxon>Ziziphus</taxon>
    </lineage>
</organism>
<feature type="transmembrane region" description="Helical" evidence="2">
    <location>
        <begin position="20"/>
        <end position="47"/>
    </location>
</feature>
<sequence>MEKRSRSEAKKKTGTASGGYGGGGIGGLIVVGGALAITGLVAAFTIIKKRRKDVSMNSSTKPNHPSKDPTTTNNNNSNPKTEDQENQGLLYLVQTSSLCLADPEDSTTSATVNSCELIPPTPSLSQEEKSITEIDGGEQISDILLSGDSHEENIQGDDDKNYFEERTIPLETPEGEKKENEASLSALEIEDALHMHAVEDKEGDDNEKEDKEEEEDIMEKVEENSEGTGQSSIELNTDTVWPAESIEGMAILEEEKQAERIAEKHETSKAGKQDYLNRSSNDNVHNDDCDPNEQKRKELKAKLWQKNETLAIKEATVNSSKLRVWFLSMLMLVLLLLSFSFAPHKALSMVLSLFSDIQSTVTNRSR</sequence>
<reference evidence="4" key="1">
    <citation type="submission" date="2025-08" db="UniProtKB">
        <authorList>
            <consortium name="RefSeq"/>
        </authorList>
    </citation>
    <scope>IDENTIFICATION</scope>
    <source>
        <tissue evidence="4">Seedling</tissue>
    </source>
</reference>
<accession>A0A6P4AB07</accession>
<evidence type="ECO:0000256" key="1">
    <source>
        <dbReference type="SAM" id="MobiDB-lite"/>
    </source>
</evidence>
<feature type="region of interest" description="Disordered" evidence="1">
    <location>
        <begin position="52"/>
        <end position="83"/>
    </location>
</feature>
<dbReference type="Proteomes" id="UP001652623">
    <property type="component" value="Chromosome 9"/>
</dbReference>
<feature type="compositionally biased region" description="Low complexity" evidence="1">
    <location>
        <begin position="68"/>
        <end position="79"/>
    </location>
</feature>
<keyword evidence="3" id="KW-1185">Reference proteome</keyword>
<feature type="compositionally biased region" description="Basic and acidic residues" evidence="1">
    <location>
        <begin position="284"/>
        <end position="294"/>
    </location>
</feature>
<feature type="region of interest" description="Disordered" evidence="1">
    <location>
        <begin position="197"/>
        <end position="233"/>
    </location>
</feature>
<feature type="transmembrane region" description="Helical" evidence="2">
    <location>
        <begin position="322"/>
        <end position="342"/>
    </location>
</feature>
<feature type="region of interest" description="Disordered" evidence="1">
    <location>
        <begin position="262"/>
        <end position="294"/>
    </location>
</feature>
<name>A0A6P4AB07_ZIZJJ</name>
<keyword evidence="2" id="KW-1133">Transmembrane helix</keyword>
<dbReference type="GeneID" id="107426353"/>
<evidence type="ECO:0000256" key="2">
    <source>
        <dbReference type="SAM" id="Phobius"/>
    </source>
</evidence>
<keyword evidence="2" id="KW-0812">Transmembrane</keyword>
<feature type="region of interest" description="Disordered" evidence="1">
    <location>
        <begin position="108"/>
        <end position="128"/>
    </location>
</feature>
<evidence type="ECO:0000313" key="3">
    <source>
        <dbReference type="Proteomes" id="UP001652623"/>
    </source>
</evidence>
<feature type="compositionally biased region" description="Acidic residues" evidence="1">
    <location>
        <begin position="201"/>
        <end position="217"/>
    </location>
</feature>
<keyword evidence="2" id="KW-0472">Membrane</keyword>
<dbReference type="AlphaFoldDB" id="A0A6P4AB07"/>
<proteinExistence type="predicted"/>
<evidence type="ECO:0000313" key="4">
    <source>
        <dbReference type="RefSeq" id="XP_015891990.3"/>
    </source>
</evidence>
<feature type="compositionally biased region" description="Basic and acidic residues" evidence="1">
    <location>
        <begin position="262"/>
        <end position="272"/>
    </location>
</feature>
<protein>
    <submittedName>
        <fullName evidence="4">Uncharacterized protein LOC107426353 isoform X2</fullName>
    </submittedName>
</protein>
<gene>
    <name evidence="4" type="primary">LOC107426353</name>
</gene>
<dbReference type="RefSeq" id="XP_015891990.3">
    <property type="nucleotide sequence ID" value="XM_016036504.4"/>
</dbReference>